<proteinExistence type="predicted"/>
<dbReference type="InterPro" id="IPR001845">
    <property type="entry name" value="HTH_ArsR_DNA-bd_dom"/>
</dbReference>
<dbReference type="PANTHER" id="PTHR38600">
    <property type="entry name" value="TRANSCRIPTIONAL REGULATORY PROTEIN"/>
    <property type="match status" value="1"/>
</dbReference>
<dbReference type="GO" id="GO:0003700">
    <property type="term" value="F:DNA-binding transcription factor activity"/>
    <property type="evidence" value="ECO:0007669"/>
    <property type="project" value="InterPro"/>
</dbReference>
<dbReference type="PANTHER" id="PTHR38600:SF2">
    <property type="entry name" value="SLL0088 PROTEIN"/>
    <property type="match status" value="1"/>
</dbReference>
<dbReference type="PROSITE" id="PS50987">
    <property type="entry name" value="HTH_ARSR_2"/>
    <property type="match status" value="1"/>
</dbReference>
<dbReference type="AlphaFoldDB" id="A0A344PJU0"/>
<name>A0A344PJU0_9RHOB</name>
<dbReference type="SMART" id="SM00418">
    <property type="entry name" value="HTH_ARSR"/>
    <property type="match status" value="1"/>
</dbReference>
<dbReference type="CDD" id="cd00090">
    <property type="entry name" value="HTH_ARSR"/>
    <property type="match status" value="1"/>
</dbReference>
<dbReference type="RefSeq" id="WP_114075960.1">
    <property type="nucleotide sequence ID" value="NZ_CP030918.1"/>
</dbReference>
<reference evidence="3" key="1">
    <citation type="submission" date="2018-07" db="EMBL/GenBank/DDBJ databases">
        <title>Genome sequencing of Paracoccus sp. SC2-6.</title>
        <authorList>
            <person name="Heo J."/>
            <person name="Kim S.-J."/>
            <person name="Kwon S.-W."/>
        </authorList>
    </citation>
    <scope>NUCLEOTIDE SEQUENCE [LARGE SCALE GENOMIC DNA]</scope>
    <source>
        <strain evidence="3">SC2-6</strain>
    </source>
</reference>
<protein>
    <submittedName>
        <fullName evidence="2">Transcriptional regulator</fullName>
    </submittedName>
</protein>
<dbReference type="SUPFAM" id="SSF46785">
    <property type="entry name" value="Winged helix' DNA-binding domain"/>
    <property type="match status" value="1"/>
</dbReference>
<dbReference type="InterPro" id="IPR036390">
    <property type="entry name" value="WH_DNA-bd_sf"/>
</dbReference>
<dbReference type="EMBL" id="CP030918">
    <property type="protein sequence ID" value="AXC49645.1"/>
    <property type="molecule type" value="Genomic_DNA"/>
</dbReference>
<gene>
    <name evidence="2" type="ORF">DRW48_08030</name>
</gene>
<dbReference type="NCBIfam" id="NF033788">
    <property type="entry name" value="HTH_metalloreg"/>
    <property type="match status" value="1"/>
</dbReference>
<keyword evidence="3" id="KW-1185">Reference proteome</keyword>
<dbReference type="PRINTS" id="PR00778">
    <property type="entry name" value="HTHARSR"/>
</dbReference>
<dbReference type="InterPro" id="IPR011991">
    <property type="entry name" value="ArsR-like_HTH"/>
</dbReference>
<organism evidence="2 3">
    <name type="scientific">Paracoccus suum</name>
    <dbReference type="NCBI Taxonomy" id="2259340"/>
    <lineage>
        <taxon>Bacteria</taxon>
        <taxon>Pseudomonadati</taxon>
        <taxon>Pseudomonadota</taxon>
        <taxon>Alphaproteobacteria</taxon>
        <taxon>Rhodobacterales</taxon>
        <taxon>Paracoccaceae</taxon>
        <taxon>Paracoccus</taxon>
    </lineage>
</organism>
<dbReference type="Pfam" id="PF12840">
    <property type="entry name" value="HTH_20"/>
    <property type="match status" value="1"/>
</dbReference>
<dbReference type="OrthoDB" id="9790747at2"/>
<dbReference type="Proteomes" id="UP000252023">
    <property type="component" value="Chromosome"/>
</dbReference>
<evidence type="ECO:0000313" key="3">
    <source>
        <dbReference type="Proteomes" id="UP000252023"/>
    </source>
</evidence>
<evidence type="ECO:0000313" key="2">
    <source>
        <dbReference type="EMBL" id="AXC49645.1"/>
    </source>
</evidence>
<evidence type="ECO:0000259" key="1">
    <source>
        <dbReference type="PROSITE" id="PS50987"/>
    </source>
</evidence>
<accession>A0A344PJU0</accession>
<dbReference type="InterPro" id="IPR036388">
    <property type="entry name" value="WH-like_DNA-bd_sf"/>
</dbReference>
<sequence>MTRLDRSFHALADPTRRAVLAQLTGGEASVSQLAEPFAVSLPTFLAHLRVLEEGGLIHTRKQGRVRLCRLATGGYAPLQEWLEAQRQLWEGRSDRLAEFVTREPES</sequence>
<dbReference type="Gene3D" id="1.10.10.10">
    <property type="entry name" value="Winged helix-like DNA-binding domain superfamily/Winged helix DNA-binding domain"/>
    <property type="match status" value="1"/>
</dbReference>
<feature type="domain" description="HTH arsR-type" evidence="1">
    <location>
        <begin position="1"/>
        <end position="90"/>
    </location>
</feature>
<dbReference type="KEGG" id="pars:DRW48_08030"/>